<name>A0A2S8SP48_9BACT</name>
<comment type="caution">
    <text evidence="1">The sequence shown here is derived from an EMBL/GenBank/DDBJ whole genome shotgun (WGS) entry which is preliminary data.</text>
</comment>
<dbReference type="InterPro" id="IPR036866">
    <property type="entry name" value="RibonucZ/Hydroxyglut_hydro"/>
</dbReference>
<dbReference type="RefSeq" id="WP_106381265.1">
    <property type="nucleotide sequence ID" value="NZ_NIGF01000028.1"/>
</dbReference>
<dbReference type="Proteomes" id="UP000237684">
    <property type="component" value="Unassembled WGS sequence"/>
</dbReference>
<dbReference type="PANTHER" id="PTHR42967:SF1">
    <property type="entry name" value="MBL FOLD METALLO-HYDROLASE"/>
    <property type="match status" value="1"/>
</dbReference>
<dbReference type="AlphaFoldDB" id="A0A2S8SP48"/>
<dbReference type="EMBL" id="NIGF01000028">
    <property type="protein sequence ID" value="PQV62568.1"/>
    <property type="molecule type" value="Genomic_DNA"/>
</dbReference>
<dbReference type="Pfam" id="PF13483">
    <property type="entry name" value="Lactamase_B_3"/>
    <property type="match status" value="1"/>
</dbReference>
<keyword evidence="2" id="KW-1185">Reference proteome</keyword>
<evidence type="ECO:0000313" key="2">
    <source>
        <dbReference type="Proteomes" id="UP000237684"/>
    </source>
</evidence>
<proteinExistence type="predicted"/>
<gene>
    <name evidence="1" type="ORF">B1R32_1285</name>
</gene>
<evidence type="ECO:0000313" key="1">
    <source>
        <dbReference type="EMBL" id="PQV62568.1"/>
    </source>
</evidence>
<accession>A0A2S8SP48</accession>
<protein>
    <submittedName>
        <fullName evidence="1">L-ascorbate metabolism protein UlaG, beta-lactamase superfamily</fullName>
    </submittedName>
</protein>
<dbReference type="SUPFAM" id="SSF56281">
    <property type="entry name" value="Metallo-hydrolase/oxidoreductase"/>
    <property type="match status" value="1"/>
</dbReference>
<sequence length="222" mass="25263">MRITFLGHAAFLIESEQKQIITDPYSREIGYLPINQRTDFVTLSHDNPKWHSCLDDIQGNFEVINGLEIMESGAVRDEISFNSVLAYERENEGENAMVCIEIEGIRVLHTGDCGVLPHDETLKRCGRVDVLLALAGGFPTLNLDDLMILIEKLAPKIVIPMHFSVPNLQMEALGVEEIEKRFQAEQIVRHAESSLHFLWKTLPQHTQLHVLKPLRTKNESRD</sequence>
<dbReference type="OrthoDB" id="9789133at2"/>
<dbReference type="Gene3D" id="3.60.15.10">
    <property type="entry name" value="Ribonuclease Z/Hydroxyacylglutathione hydrolase-like"/>
    <property type="match status" value="1"/>
</dbReference>
<reference evidence="1 2" key="1">
    <citation type="journal article" date="2018" name="Syst. Appl. Microbiol.">
        <title>Abditibacterium utsteinense sp. nov., the first cultivated member of candidate phylum FBP, isolated from ice-free Antarctic soil samples.</title>
        <authorList>
            <person name="Tahon G."/>
            <person name="Tytgat B."/>
            <person name="Lebbe L."/>
            <person name="Carlier A."/>
            <person name="Willems A."/>
        </authorList>
    </citation>
    <scope>NUCLEOTIDE SEQUENCE [LARGE SCALE GENOMIC DNA]</scope>
    <source>
        <strain evidence="1 2">LMG 29911</strain>
    </source>
</reference>
<dbReference type="PANTHER" id="PTHR42967">
    <property type="entry name" value="METAL DEPENDENT HYDROLASE"/>
    <property type="match status" value="1"/>
</dbReference>
<organism evidence="1 2">
    <name type="scientific">Abditibacterium utsteinense</name>
    <dbReference type="NCBI Taxonomy" id="1960156"/>
    <lineage>
        <taxon>Bacteria</taxon>
        <taxon>Pseudomonadati</taxon>
        <taxon>Abditibacteriota</taxon>
        <taxon>Abditibacteriia</taxon>
        <taxon>Abditibacteriales</taxon>
        <taxon>Abditibacteriaceae</taxon>
        <taxon>Abditibacterium</taxon>
    </lineage>
</organism>
<dbReference type="InParanoid" id="A0A2S8SP48"/>